<feature type="region of interest" description="Disordered" evidence="1">
    <location>
        <begin position="329"/>
        <end position="350"/>
    </location>
</feature>
<feature type="compositionally biased region" description="Basic and acidic residues" evidence="1">
    <location>
        <begin position="330"/>
        <end position="350"/>
    </location>
</feature>
<gene>
    <name evidence="2" type="ORF">ENT17_02945</name>
</gene>
<comment type="caution">
    <text evidence="2">The sequence shown here is derived from an EMBL/GenBank/DDBJ whole genome shotgun (WGS) entry which is preliminary data.</text>
</comment>
<dbReference type="SUPFAM" id="SSF110849">
    <property type="entry name" value="ParB/Sulfiredoxin"/>
    <property type="match status" value="1"/>
</dbReference>
<dbReference type="EMBL" id="DSXR01000039">
    <property type="protein sequence ID" value="HGS86555.1"/>
    <property type="molecule type" value="Genomic_DNA"/>
</dbReference>
<reference evidence="2" key="1">
    <citation type="journal article" date="2020" name="mSystems">
        <title>Genome- and Community-Level Interaction Insights into Carbon Utilization and Element Cycling Functions of Hydrothermarchaeota in Hydrothermal Sediment.</title>
        <authorList>
            <person name="Zhou Z."/>
            <person name="Liu Y."/>
            <person name="Xu W."/>
            <person name="Pan J."/>
            <person name="Luo Z.H."/>
            <person name="Li M."/>
        </authorList>
    </citation>
    <scope>NUCLEOTIDE SEQUENCE [LARGE SCALE GENOMIC DNA]</scope>
    <source>
        <strain evidence="2">SpSt-556</strain>
    </source>
</reference>
<evidence type="ECO:0000256" key="1">
    <source>
        <dbReference type="SAM" id="MobiDB-lite"/>
    </source>
</evidence>
<evidence type="ECO:0008006" key="3">
    <source>
        <dbReference type="Google" id="ProtNLM"/>
    </source>
</evidence>
<accession>A0A7C4L0K1</accession>
<dbReference type="AlphaFoldDB" id="A0A7C4L0K1"/>
<organism evidence="2">
    <name type="scientific">Bellilinea caldifistulae</name>
    <dbReference type="NCBI Taxonomy" id="360411"/>
    <lineage>
        <taxon>Bacteria</taxon>
        <taxon>Bacillati</taxon>
        <taxon>Chloroflexota</taxon>
        <taxon>Anaerolineae</taxon>
        <taxon>Anaerolineales</taxon>
        <taxon>Anaerolineaceae</taxon>
        <taxon>Bellilinea</taxon>
    </lineage>
</organism>
<dbReference type="InterPro" id="IPR036086">
    <property type="entry name" value="ParB/Sulfiredoxin_sf"/>
</dbReference>
<sequence length="350" mass="41060">MSNSFNSSFFEKVAREDFEQALRKGFWRSVLGWFNKSTNQLLAFDEVRKYLPVRGQYDVGVRQIPIEKIVGSVGRYNDFDRAFLPRHRHIRSRWVSIDLAKLKEIELPPIEVYKIGEVYFVKDGNHRVSVAREKGQKFIDAYITEIVTDIPIDENTDINWLVRMHEKSEFYQQTRLHELRPEANIELTLPGMYPKLLEHIQVHRWYMGEKRGSEVTLEEAVASWYDEVYSPLVKVIHELGICKEFPGRTSADLYLWIIEHLYYLREEFRQEIKLEDAARSFAEGHSPNPVRKLINLFRKLTRLVAEGLEEASDLELGILPEEMMLDVDVEEPKKDEVANQPGKEESDLTD</sequence>
<proteinExistence type="predicted"/>
<protein>
    <recommendedName>
        <fullName evidence="3">Transcriptional regulator</fullName>
    </recommendedName>
</protein>
<evidence type="ECO:0000313" key="2">
    <source>
        <dbReference type="EMBL" id="HGS86555.1"/>
    </source>
</evidence>
<name>A0A7C4L0K1_9CHLR</name>